<dbReference type="GO" id="GO:0000976">
    <property type="term" value="F:transcription cis-regulatory region binding"/>
    <property type="evidence" value="ECO:0007669"/>
    <property type="project" value="TreeGrafter"/>
</dbReference>
<keyword evidence="2 4" id="KW-0238">DNA-binding</keyword>
<dbReference type="PANTHER" id="PTHR30055:SF146">
    <property type="entry name" value="HTH-TYPE TRANSCRIPTIONAL DUAL REGULATOR CECR"/>
    <property type="match status" value="1"/>
</dbReference>
<dbReference type="Pfam" id="PF14246">
    <property type="entry name" value="TetR_C_7"/>
    <property type="match status" value="1"/>
</dbReference>
<dbReference type="FunFam" id="1.10.10.60:FF:000141">
    <property type="entry name" value="TetR family transcriptional regulator"/>
    <property type="match status" value="1"/>
</dbReference>
<evidence type="ECO:0000256" key="1">
    <source>
        <dbReference type="ARBA" id="ARBA00023015"/>
    </source>
</evidence>
<dbReference type="AlphaFoldDB" id="A0A5B9QUE6"/>
<dbReference type="KEGG" id="rul:UC8_30530"/>
<feature type="domain" description="HTH tetR-type" evidence="5">
    <location>
        <begin position="17"/>
        <end position="77"/>
    </location>
</feature>
<dbReference type="InterPro" id="IPR039536">
    <property type="entry name" value="TetR_C_Proteobacteria"/>
</dbReference>
<evidence type="ECO:0000313" key="7">
    <source>
        <dbReference type="Proteomes" id="UP000325286"/>
    </source>
</evidence>
<dbReference type="SUPFAM" id="SSF48498">
    <property type="entry name" value="Tetracyclin repressor-like, C-terminal domain"/>
    <property type="match status" value="1"/>
</dbReference>
<proteinExistence type="predicted"/>
<keyword evidence="3" id="KW-0804">Transcription</keyword>
<dbReference type="Pfam" id="PF00440">
    <property type="entry name" value="TetR_N"/>
    <property type="match status" value="1"/>
</dbReference>
<protein>
    <submittedName>
        <fullName evidence="6">HTH-type transcriptional repressor NicS</fullName>
    </submittedName>
</protein>
<dbReference type="PRINTS" id="PR00455">
    <property type="entry name" value="HTHTETR"/>
</dbReference>
<reference evidence="6 7" key="1">
    <citation type="submission" date="2019-08" db="EMBL/GenBank/DDBJ databases">
        <title>Deep-cultivation of Planctomycetes and their phenomic and genomic characterization uncovers novel biology.</title>
        <authorList>
            <person name="Wiegand S."/>
            <person name="Jogler M."/>
            <person name="Boedeker C."/>
            <person name="Pinto D."/>
            <person name="Vollmers J."/>
            <person name="Rivas-Marin E."/>
            <person name="Kohn T."/>
            <person name="Peeters S.H."/>
            <person name="Heuer A."/>
            <person name="Rast P."/>
            <person name="Oberbeckmann S."/>
            <person name="Bunk B."/>
            <person name="Jeske O."/>
            <person name="Meyerdierks A."/>
            <person name="Storesund J.E."/>
            <person name="Kallscheuer N."/>
            <person name="Luecker S."/>
            <person name="Lage O.M."/>
            <person name="Pohl T."/>
            <person name="Merkel B.J."/>
            <person name="Hornburger P."/>
            <person name="Mueller R.-W."/>
            <person name="Bruemmer F."/>
            <person name="Labrenz M."/>
            <person name="Spormann A.M."/>
            <person name="Op den Camp H."/>
            <person name="Overmann J."/>
            <person name="Amann R."/>
            <person name="Jetten M.S.M."/>
            <person name="Mascher T."/>
            <person name="Medema M.H."/>
            <person name="Devos D.P."/>
            <person name="Kaster A.-K."/>
            <person name="Ovreas L."/>
            <person name="Rohde M."/>
            <person name="Galperin M.Y."/>
            <person name="Jogler C."/>
        </authorList>
    </citation>
    <scope>NUCLEOTIDE SEQUENCE [LARGE SCALE GENOMIC DNA]</scope>
    <source>
        <strain evidence="6 7">UC8</strain>
    </source>
</reference>
<dbReference type="PROSITE" id="PS50977">
    <property type="entry name" value="HTH_TETR_2"/>
    <property type="match status" value="1"/>
</dbReference>
<dbReference type="InterPro" id="IPR023772">
    <property type="entry name" value="DNA-bd_HTH_TetR-type_CS"/>
</dbReference>
<dbReference type="PROSITE" id="PS01081">
    <property type="entry name" value="HTH_TETR_1"/>
    <property type="match status" value="1"/>
</dbReference>
<dbReference type="Gene3D" id="1.10.10.60">
    <property type="entry name" value="Homeodomain-like"/>
    <property type="match status" value="1"/>
</dbReference>
<name>A0A5B9QUE6_9BACT</name>
<dbReference type="RefSeq" id="WP_068133911.1">
    <property type="nucleotide sequence ID" value="NZ_CP042914.1"/>
</dbReference>
<gene>
    <name evidence="6" type="primary">nicS</name>
    <name evidence="6" type="ORF">UC8_30530</name>
</gene>
<dbReference type="InterPro" id="IPR036271">
    <property type="entry name" value="Tet_transcr_reg_TetR-rel_C_sf"/>
</dbReference>
<dbReference type="PANTHER" id="PTHR30055">
    <property type="entry name" value="HTH-TYPE TRANSCRIPTIONAL REGULATOR RUTR"/>
    <property type="match status" value="1"/>
</dbReference>
<dbReference type="InterPro" id="IPR050109">
    <property type="entry name" value="HTH-type_TetR-like_transc_reg"/>
</dbReference>
<accession>A0A5B9QUE6</accession>
<dbReference type="OrthoDB" id="9809994at2"/>
<dbReference type="SUPFAM" id="SSF46689">
    <property type="entry name" value="Homeodomain-like"/>
    <property type="match status" value="1"/>
</dbReference>
<dbReference type="InterPro" id="IPR001647">
    <property type="entry name" value="HTH_TetR"/>
</dbReference>
<dbReference type="Proteomes" id="UP000325286">
    <property type="component" value="Chromosome"/>
</dbReference>
<keyword evidence="7" id="KW-1185">Reference proteome</keyword>
<evidence type="ECO:0000256" key="2">
    <source>
        <dbReference type="ARBA" id="ARBA00023125"/>
    </source>
</evidence>
<dbReference type="EMBL" id="CP042914">
    <property type="protein sequence ID" value="QEG41035.1"/>
    <property type="molecule type" value="Genomic_DNA"/>
</dbReference>
<keyword evidence="1" id="KW-0805">Transcription regulation</keyword>
<dbReference type="InterPro" id="IPR009057">
    <property type="entry name" value="Homeodomain-like_sf"/>
</dbReference>
<evidence type="ECO:0000259" key="5">
    <source>
        <dbReference type="PROSITE" id="PS50977"/>
    </source>
</evidence>
<evidence type="ECO:0000256" key="3">
    <source>
        <dbReference type="ARBA" id="ARBA00023163"/>
    </source>
</evidence>
<dbReference type="GO" id="GO:0003700">
    <property type="term" value="F:DNA-binding transcription factor activity"/>
    <property type="evidence" value="ECO:0007669"/>
    <property type="project" value="TreeGrafter"/>
</dbReference>
<organism evidence="6 7">
    <name type="scientific">Roseimaritima ulvae</name>
    <dbReference type="NCBI Taxonomy" id="980254"/>
    <lineage>
        <taxon>Bacteria</taxon>
        <taxon>Pseudomonadati</taxon>
        <taxon>Planctomycetota</taxon>
        <taxon>Planctomycetia</taxon>
        <taxon>Pirellulales</taxon>
        <taxon>Pirellulaceae</taxon>
        <taxon>Roseimaritima</taxon>
    </lineage>
</organism>
<evidence type="ECO:0000313" key="6">
    <source>
        <dbReference type="EMBL" id="QEG41035.1"/>
    </source>
</evidence>
<dbReference type="Gene3D" id="1.10.357.10">
    <property type="entry name" value="Tetracycline Repressor, domain 2"/>
    <property type="match status" value="1"/>
</dbReference>
<evidence type="ECO:0000256" key="4">
    <source>
        <dbReference type="PROSITE-ProRule" id="PRU00335"/>
    </source>
</evidence>
<feature type="DNA-binding region" description="H-T-H motif" evidence="4">
    <location>
        <begin position="40"/>
        <end position="59"/>
    </location>
</feature>
<sequence>MSRAAKSQVPVPARLTDRKRLSIVQAAVSQFQSRGYYAASMNAIAEQAEVSKRTLYNHFDSKEALFDAIVEDLFSRANQMPVCEFNPQQDLAEQLTQLAEAEVDFMTSDAVQMLARAGLSRVLAEPEVGRTIGHRQLLKRVSRWLKQAHEAGHLKALDPEFAAHQFLGLLRSFAFWPTIVHGEPKPSKKKRRQIIDSTVAMFMAQYAA</sequence>